<dbReference type="InterPro" id="IPR038062">
    <property type="entry name" value="ScdA-like_N_sf"/>
</dbReference>
<reference evidence="2 3" key="1">
    <citation type="journal article" date="2016" name="Nat. Commun.">
        <title>Thousands of microbial genomes shed light on interconnected biogeochemical processes in an aquifer system.</title>
        <authorList>
            <person name="Anantharaman K."/>
            <person name="Brown C.T."/>
            <person name="Hug L.A."/>
            <person name="Sharon I."/>
            <person name="Castelle C.J."/>
            <person name="Probst A.J."/>
            <person name="Thomas B.C."/>
            <person name="Singh A."/>
            <person name="Wilkins M.J."/>
            <person name="Karaoz U."/>
            <person name="Brodie E.L."/>
            <person name="Williams K.H."/>
            <person name="Hubbard S.S."/>
            <person name="Banfield J.F."/>
        </authorList>
    </citation>
    <scope>NUCLEOTIDE SEQUENCE [LARGE SCALE GENOMIC DNA]</scope>
</reference>
<dbReference type="PANTHER" id="PTHR39341:SF1">
    <property type="entry name" value="DUF1858 DOMAIN-CONTAINING PROTEIN"/>
    <property type="match status" value="1"/>
</dbReference>
<proteinExistence type="predicted"/>
<evidence type="ECO:0000313" key="3">
    <source>
        <dbReference type="Proteomes" id="UP000178647"/>
    </source>
</evidence>
<dbReference type="Gene3D" id="1.10.3910.10">
    <property type="entry name" value="SP0561-like"/>
    <property type="match status" value="1"/>
</dbReference>
<protein>
    <recommendedName>
        <fullName evidence="1">DUF1858 domain-containing protein</fullName>
    </recommendedName>
</protein>
<gene>
    <name evidence="2" type="ORF">A2896_02810</name>
</gene>
<evidence type="ECO:0000259" key="1">
    <source>
        <dbReference type="Pfam" id="PF08984"/>
    </source>
</evidence>
<dbReference type="AlphaFoldDB" id="A0A1G2EFP5"/>
<feature type="domain" description="DUF1858" evidence="1">
    <location>
        <begin position="7"/>
        <end position="60"/>
    </location>
</feature>
<dbReference type="EMBL" id="MHMH01000018">
    <property type="protein sequence ID" value="OGZ24160.1"/>
    <property type="molecule type" value="Genomic_DNA"/>
</dbReference>
<dbReference type="SUPFAM" id="SSF140683">
    <property type="entry name" value="SP0561-like"/>
    <property type="match status" value="1"/>
</dbReference>
<name>A0A1G2EFP5_9BACT</name>
<accession>A0A1G2EFP5</accession>
<organism evidence="2 3">
    <name type="scientific">Candidatus Nealsonbacteria bacterium RIFCSPLOWO2_01_FULL_43_32</name>
    <dbReference type="NCBI Taxonomy" id="1801672"/>
    <lineage>
        <taxon>Bacteria</taxon>
        <taxon>Candidatus Nealsoniibacteriota</taxon>
    </lineage>
</organism>
<dbReference type="InterPro" id="IPR023883">
    <property type="entry name" value="CHP03980_redox-disulphide"/>
</dbReference>
<dbReference type="Pfam" id="PF08984">
    <property type="entry name" value="DUF1858"/>
    <property type="match status" value="1"/>
</dbReference>
<dbReference type="STRING" id="1801672.A2896_02810"/>
<dbReference type="Proteomes" id="UP000178647">
    <property type="component" value="Unassembled WGS sequence"/>
</dbReference>
<dbReference type="PANTHER" id="PTHR39341">
    <property type="entry name" value="BSL7085 PROTEIN"/>
    <property type="match status" value="1"/>
</dbReference>
<dbReference type="InterPro" id="IPR015077">
    <property type="entry name" value="DUF1858"/>
</dbReference>
<sequence length="71" mass="7783">MAQKPKITKEMTINEVVGKYPKAVSVFTNYGLHCIGCPMAPSETIEEAVEVHPGLDLKKLLEDLNGAVKKE</sequence>
<evidence type="ECO:0000313" key="2">
    <source>
        <dbReference type="EMBL" id="OGZ24160.1"/>
    </source>
</evidence>
<comment type="caution">
    <text evidence="2">The sequence shown here is derived from an EMBL/GenBank/DDBJ whole genome shotgun (WGS) entry which is preliminary data.</text>
</comment>
<dbReference type="NCBIfam" id="TIGR03980">
    <property type="entry name" value="prismane_assoc"/>
    <property type="match status" value="1"/>
</dbReference>